<gene>
    <name evidence="5" type="ORF">Egran_00170</name>
</gene>
<dbReference type="EMBL" id="NPHW01002151">
    <property type="protein sequence ID" value="OXV12069.1"/>
    <property type="molecule type" value="Genomic_DNA"/>
</dbReference>
<feature type="signal peptide" evidence="3">
    <location>
        <begin position="1"/>
        <end position="17"/>
    </location>
</feature>
<protein>
    <recommendedName>
        <fullName evidence="4">GH16 domain-containing protein</fullName>
    </recommendedName>
</protein>
<proteinExistence type="predicted"/>
<dbReference type="CDD" id="cd00413">
    <property type="entry name" value="Glyco_hydrolase_16"/>
    <property type="match status" value="1"/>
</dbReference>
<evidence type="ECO:0000256" key="1">
    <source>
        <dbReference type="ARBA" id="ARBA00004609"/>
    </source>
</evidence>
<accession>A0A232M6P2</accession>
<dbReference type="GO" id="GO:0005886">
    <property type="term" value="C:plasma membrane"/>
    <property type="evidence" value="ECO:0007669"/>
    <property type="project" value="UniProtKB-SubCell"/>
</dbReference>
<evidence type="ECO:0000313" key="6">
    <source>
        <dbReference type="Proteomes" id="UP000243515"/>
    </source>
</evidence>
<dbReference type="InterPro" id="IPR013320">
    <property type="entry name" value="ConA-like_dom_sf"/>
</dbReference>
<feature type="chain" id="PRO_5012692068" description="GH16 domain-containing protein" evidence="3">
    <location>
        <begin position="18"/>
        <end position="336"/>
    </location>
</feature>
<dbReference type="SUPFAM" id="SSF49899">
    <property type="entry name" value="Concanavalin A-like lectins/glucanases"/>
    <property type="match status" value="1"/>
</dbReference>
<dbReference type="GO" id="GO:0005975">
    <property type="term" value="P:carbohydrate metabolic process"/>
    <property type="evidence" value="ECO:0007669"/>
    <property type="project" value="InterPro"/>
</dbReference>
<comment type="caution">
    <text evidence="5">The sequence shown here is derived from an EMBL/GenBank/DDBJ whole genome shotgun (WGS) entry which is preliminary data.</text>
</comment>
<dbReference type="PANTHER" id="PTHR38121">
    <property type="entry name" value="GH16 DOMAIN-CONTAINING PROTEIN"/>
    <property type="match status" value="1"/>
</dbReference>
<evidence type="ECO:0000256" key="2">
    <source>
        <dbReference type="ARBA" id="ARBA00022475"/>
    </source>
</evidence>
<keyword evidence="2" id="KW-0472">Membrane</keyword>
<keyword evidence="3" id="KW-0732">Signal</keyword>
<dbReference type="PROSITE" id="PS51762">
    <property type="entry name" value="GH16_2"/>
    <property type="match status" value="1"/>
</dbReference>
<keyword evidence="2" id="KW-1003">Cell membrane</keyword>
<dbReference type="Proteomes" id="UP000243515">
    <property type="component" value="Unassembled WGS sequence"/>
</dbReference>
<dbReference type="PANTHER" id="PTHR38121:SF4">
    <property type="entry name" value="GH16 DOMAIN-CONTAINING PROTEIN-RELATED"/>
    <property type="match status" value="1"/>
</dbReference>
<name>A0A232M6P2_9EURO</name>
<comment type="subcellular location">
    <subcellularLocation>
        <location evidence="1">Cell membrane</location>
        <topology evidence="1">Lipid-anchor</topology>
        <topology evidence="1">GPI-anchor</topology>
    </subcellularLocation>
</comment>
<dbReference type="AlphaFoldDB" id="A0A232M6P2"/>
<sequence length="336" mass="36946">MLVFILLALSFAILAQSKIDSTCTAFTSSGLANSTFLYYRFYDFRNIISSGSGSSHNSSASRTVTDGSWTKDWYIRNYPRKSRGPPVIPVAFTPKRVFIKNSTDNSPDYSTYLTLASARLDDETQEGGEITFTEFNVTAASIRVYGRVNGTAGACAGIFTYQNDTQESDIEMFTKDPDNYVHYSNQPSSTGPPDWTPIPGATVNVSMPKSSKWTDWHIHRLDWTPARSVFFVDGVQANTTTLQVPVSKPPSQIYVDMWGANSSWVGSMPIGGLANFDIQWIELLFNASNASTNAAGSGYQKLCTPADDESLGVHLGSMDGTMLALWLLFIVLIVNY</sequence>
<evidence type="ECO:0000313" key="5">
    <source>
        <dbReference type="EMBL" id="OXV12069.1"/>
    </source>
</evidence>
<organism evidence="5 6">
    <name type="scientific">Elaphomyces granulatus</name>
    <dbReference type="NCBI Taxonomy" id="519963"/>
    <lineage>
        <taxon>Eukaryota</taxon>
        <taxon>Fungi</taxon>
        <taxon>Dikarya</taxon>
        <taxon>Ascomycota</taxon>
        <taxon>Pezizomycotina</taxon>
        <taxon>Eurotiomycetes</taxon>
        <taxon>Eurotiomycetidae</taxon>
        <taxon>Eurotiales</taxon>
        <taxon>Elaphomycetaceae</taxon>
        <taxon>Elaphomyces</taxon>
    </lineage>
</organism>
<dbReference type="Pfam" id="PF00722">
    <property type="entry name" value="Glyco_hydro_16"/>
    <property type="match status" value="1"/>
</dbReference>
<keyword evidence="6" id="KW-1185">Reference proteome</keyword>
<feature type="domain" description="GH16" evidence="4">
    <location>
        <begin position="42"/>
        <end position="289"/>
    </location>
</feature>
<reference evidence="5 6" key="1">
    <citation type="journal article" date="2015" name="Environ. Microbiol.">
        <title>Metagenome sequence of Elaphomyces granulatus from sporocarp tissue reveals Ascomycota ectomycorrhizal fingerprints of genome expansion and a Proteobacteria-rich microbiome.</title>
        <authorList>
            <person name="Quandt C.A."/>
            <person name="Kohler A."/>
            <person name="Hesse C.N."/>
            <person name="Sharpton T.J."/>
            <person name="Martin F."/>
            <person name="Spatafora J.W."/>
        </authorList>
    </citation>
    <scope>NUCLEOTIDE SEQUENCE [LARGE SCALE GENOMIC DNA]</scope>
    <source>
        <strain evidence="5 6">OSC145934</strain>
    </source>
</reference>
<dbReference type="GO" id="GO:0004553">
    <property type="term" value="F:hydrolase activity, hydrolyzing O-glycosyl compounds"/>
    <property type="evidence" value="ECO:0007669"/>
    <property type="project" value="InterPro"/>
</dbReference>
<dbReference type="InterPro" id="IPR000757">
    <property type="entry name" value="Beta-glucanase-like"/>
</dbReference>
<evidence type="ECO:0000256" key="3">
    <source>
        <dbReference type="SAM" id="SignalP"/>
    </source>
</evidence>
<dbReference type="Gene3D" id="2.60.120.200">
    <property type="match status" value="1"/>
</dbReference>
<evidence type="ECO:0000259" key="4">
    <source>
        <dbReference type="PROSITE" id="PS51762"/>
    </source>
</evidence>
<dbReference type="OrthoDB" id="4388755at2759"/>